<keyword evidence="7" id="KW-1185">Reference proteome</keyword>
<reference evidence="6" key="1">
    <citation type="submission" date="2016-01" db="EMBL/GenBank/DDBJ databases">
        <authorList>
            <person name="Peeters C."/>
        </authorList>
    </citation>
    <scope>NUCLEOTIDE SEQUENCE [LARGE SCALE GENOMIC DNA]</scope>
    <source>
        <strain evidence="6">LMG 22940</strain>
    </source>
</reference>
<dbReference type="InterPro" id="IPR003313">
    <property type="entry name" value="AraC-bd"/>
</dbReference>
<dbReference type="PROSITE" id="PS00041">
    <property type="entry name" value="HTH_ARAC_FAMILY_1"/>
    <property type="match status" value="1"/>
</dbReference>
<evidence type="ECO:0000256" key="1">
    <source>
        <dbReference type="ARBA" id="ARBA00023015"/>
    </source>
</evidence>
<comment type="caution">
    <text evidence="6">The sequence shown here is derived from an EMBL/GenBank/DDBJ whole genome shotgun (WGS) entry which is preliminary data.</text>
</comment>
<dbReference type="Proteomes" id="UP000054770">
    <property type="component" value="Unassembled WGS sequence"/>
</dbReference>
<dbReference type="SMART" id="SM00342">
    <property type="entry name" value="HTH_ARAC"/>
    <property type="match status" value="1"/>
</dbReference>
<keyword evidence="1" id="KW-0805">Transcription regulation</keyword>
<evidence type="ECO:0000259" key="5">
    <source>
        <dbReference type="PROSITE" id="PS01124"/>
    </source>
</evidence>
<keyword evidence="2" id="KW-0238">DNA-binding</keyword>
<dbReference type="InterPro" id="IPR050204">
    <property type="entry name" value="AraC_XylS_family_regulators"/>
</dbReference>
<dbReference type="EMBL" id="FCON02000003">
    <property type="protein sequence ID" value="SAL16311.1"/>
    <property type="molecule type" value="Genomic_DNA"/>
</dbReference>
<dbReference type="InterPro" id="IPR018060">
    <property type="entry name" value="HTH_AraC"/>
</dbReference>
<evidence type="ECO:0000313" key="6">
    <source>
        <dbReference type="EMBL" id="SAL16311.1"/>
    </source>
</evidence>
<dbReference type="PANTHER" id="PTHR46796:SF2">
    <property type="entry name" value="TRANSCRIPTIONAL REGULATORY PROTEIN"/>
    <property type="match status" value="1"/>
</dbReference>
<dbReference type="InterPro" id="IPR037923">
    <property type="entry name" value="HTH-like"/>
</dbReference>
<dbReference type="InterPro" id="IPR009057">
    <property type="entry name" value="Homeodomain-like_sf"/>
</dbReference>
<sequence length="287" mass="31227">MTCKITGSIQKSAVMTLNRFSDSARYWRSPLAPGADMLTAEYHDHSFTPHWHDAYTVPVIEAGAECYDYRGSHYVAEAGSVPVINPGELHTGARAVDAGWRYRVFYLPVEFVQSVASEVSGRAEPLPWFPADIIRDGDLARRLALAHRALEAGADPLAAETALLDALSSLLARHAGQRPSVVRLGSDAVRVEAMKARLTDDLTAPVTLAELAASVGLSTFHAARLFTRETGLAPHAWRNQMRLARSLGALRAGVSVTEVAAGSGFTDQSHFTRHFKRAFGVPPGRWR</sequence>
<protein>
    <submittedName>
        <fullName evidence="6">AraC family transcriptional regulator</fullName>
    </submittedName>
</protein>
<dbReference type="GO" id="GO:0043565">
    <property type="term" value="F:sequence-specific DNA binding"/>
    <property type="evidence" value="ECO:0007669"/>
    <property type="project" value="InterPro"/>
</dbReference>
<dbReference type="PRINTS" id="PR00032">
    <property type="entry name" value="HTHARAC"/>
</dbReference>
<dbReference type="Gene3D" id="1.10.10.60">
    <property type="entry name" value="Homeodomain-like"/>
    <property type="match status" value="2"/>
</dbReference>
<dbReference type="Pfam" id="PF02311">
    <property type="entry name" value="AraC_binding"/>
    <property type="match status" value="1"/>
</dbReference>
<organism evidence="6 7">
    <name type="scientific">Caballeronia choica</name>
    <dbReference type="NCBI Taxonomy" id="326476"/>
    <lineage>
        <taxon>Bacteria</taxon>
        <taxon>Pseudomonadati</taxon>
        <taxon>Pseudomonadota</taxon>
        <taxon>Betaproteobacteria</taxon>
        <taxon>Burkholderiales</taxon>
        <taxon>Burkholderiaceae</taxon>
        <taxon>Caballeronia</taxon>
    </lineage>
</organism>
<dbReference type="InterPro" id="IPR020449">
    <property type="entry name" value="Tscrpt_reg_AraC-type_HTH"/>
</dbReference>
<dbReference type="Pfam" id="PF12833">
    <property type="entry name" value="HTH_18"/>
    <property type="match status" value="1"/>
</dbReference>
<feature type="domain" description="HTH araC/xylS-type" evidence="5">
    <location>
        <begin position="192"/>
        <end position="287"/>
    </location>
</feature>
<accession>A0A158F999</accession>
<evidence type="ECO:0000256" key="4">
    <source>
        <dbReference type="ARBA" id="ARBA00023163"/>
    </source>
</evidence>
<evidence type="ECO:0000256" key="2">
    <source>
        <dbReference type="ARBA" id="ARBA00023125"/>
    </source>
</evidence>
<keyword evidence="3" id="KW-0010">Activator</keyword>
<evidence type="ECO:0000256" key="3">
    <source>
        <dbReference type="ARBA" id="ARBA00023159"/>
    </source>
</evidence>
<dbReference type="SUPFAM" id="SSF51215">
    <property type="entry name" value="Regulatory protein AraC"/>
    <property type="match status" value="1"/>
</dbReference>
<dbReference type="GO" id="GO:0003700">
    <property type="term" value="F:DNA-binding transcription factor activity"/>
    <property type="evidence" value="ECO:0007669"/>
    <property type="project" value="InterPro"/>
</dbReference>
<evidence type="ECO:0000313" key="7">
    <source>
        <dbReference type="Proteomes" id="UP000054770"/>
    </source>
</evidence>
<keyword evidence="4" id="KW-0804">Transcription</keyword>
<gene>
    <name evidence="6" type="ORF">AWB68_00404</name>
</gene>
<dbReference type="PROSITE" id="PS01124">
    <property type="entry name" value="HTH_ARAC_FAMILY_2"/>
    <property type="match status" value="1"/>
</dbReference>
<dbReference type="AlphaFoldDB" id="A0A158F999"/>
<name>A0A158F999_9BURK</name>
<dbReference type="SUPFAM" id="SSF46689">
    <property type="entry name" value="Homeodomain-like"/>
    <property type="match status" value="2"/>
</dbReference>
<dbReference type="PANTHER" id="PTHR46796">
    <property type="entry name" value="HTH-TYPE TRANSCRIPTIONAL ACTIVATOR RHAS-RELATED"/>
    <property type="match status" value="1"/>
</dbReference>
<proteinExistence type="predicted"/>
<dbReference type="InterPro" id="IPR018062">
    <property type="entry name" value="HTH_AraC-typ_CS"/>
</dbReference>